<feature type="transmembrane region" description="Helical" evidence="2">
    <location>
        <begin position="443"/>
        <end position="460"/>
    </location>
</feature>
<feature type="compositionally biased region" description="Polar residues" evidence="1">
    <location>
        <begin position="19"/>
        <end position="30"/>
    </location>
</feature>
<dbReference type="Proteomes" id="UP000887572">
    <property type="component" value="Unplaced"/>
</dbReference>
<evidence type="ECO:0000313" key="4">
    <source>
        <dbReference type="WBParaSite" id="Gr19_v10_g7362.t1"/>
    </source>
</evidence>
<keyword evidence="2" id="KW-1133">Transmembrane helix</keyword>
<keyword evidence="3" id="KW-1185">Reference proteome</keyword>
<evidence type="ECO:0000256" key="2">
    <source>
        <dbReference type="SAM" id="Phobius"/>
    </source>
</evidence>
<dbReference type="WBParaSite" id="Gr19_v10_g7362.t1">
    <property type="protein sequence ID" value="Gr19_v10_g7362.t1"/>
    <property type="gene ID" value="Gr19_v10_g7362"/>
</dbReference>
<dbReference type="AlphaFoldDB" id="A0A914I488"/>
<protein>
    <submittedName>
        <fullName evidence="4">Uncharacterized protein</fullName>
    </submittedName>
</protein>
<feature type="transmembrane region" description="Helical" evidence="2">
    <location>
        <begin position="412"/>
        <end position="431"/>
    </location>
</feature>
<evidence type="ECO:0000256" key="1">
    <source>
        <dbReference type="SAM" id="MobiDB-lite"/>
    </source>
</evidence>
<keyword evidence="2" id="KW-0812">Transmembrane</keyword>
<keyword evidence="2" id="KW-0472">Membrane</keyword>
<organism evidence="3 4">
    <name type="scientific">Globodera rostochiensis</name>
    <name type="common">Golden nematode worm</name>
    <name type="synonym">Heterodera rostochiensis</name>
    <dbReference type="NCBI Taxonomy" id="31243"/>
    <lineage>
        <taxon>Eukaryota</taxon>
        <taxon>Metazoa</taxon>
        <taxon>Ecdysozoa</taxon>
        <taxon>Nematoda</taxon>
        <taxon>Chromadorea</taxon>
        <taxon>Rhabditida</taxon>
        <taxon>Tylenchina</taxon>
        <taxon>Tylenchomorpha</taxon>
        <taxon>Tylenchoidea</taxon>
        <taxon>Heteroderidae</taxon>
        <taxon>Heteroderinae</taxon>
        <taxon>Globodera</taxon>
    </lineage>
</organism>
<name>A0A914I488_GLORO</name>
<accession>A0A914I488</accession>
<sequence>MNDFEFRQQFGQFSKGLTKLNQSSKCNQNAAEAEKTAEKDRELAQNATTPPPSPSPSEGDQKGDDQSKKGDDDQSKKGDDDQSKKQPTTDDDEKKGKPDSEDGTKVEGGDGGFSAGSTFVAILFGMALMFGLIKMYVFWEKRRDLDPPNYRVKEFKVKSNQQIRDVQTLIYQLESQLSDNGEENNWKKTLELSASLLEIECKMVKLDNENAIKLVELKDYAMNFCDAHNMAKLNGKKLINNVKMAFEKEGTKMVEEMRRAEITVKVSVDGVYGTLAEVLSKKHPKSPNLRTYVAVTNLLHTINRKMEVGTAKDAIAKLLNRDTVTREGTATVMPSDLIELIMTLWHFVYQNEKKESAIQNQPFDVDRANDAQLFRPPGHAHQQFDQQVQHVRHAVLARRRRRRSLHLTRRQLLNIFRATIAAILAMNLLRLTLRTMADQLDQPPIFMLAVLGTIQYFMTLD</sequence>
<feature type="region of interest" description="Disordered" evidence="1">
    <location>
        <begin position="1"/>
        <end position="111"/>
    </location>
</feature>
<feature type="compositionally biased region" description="Basic and acidic residues" evidence="1">
    <location>
        <begin position="59"/>
        <end position="108"/>
    </location>
</feature>
<feature type="compositionally biased region" description="Basic and acidic residues" evidence="1">
    <location>
        <begin position="32"/>
        <end position="43"/>
    </location>
</feature>
<proteinExistence type="predicted"/>
<feature type="transmembrane region" description="Helical" evidence="2">
    <location>
        <begin position="113"/>
        <end position="133"/>
    </location>
</feature>
<evidence type="ECO:0000313" key="3">
    <source>
        <dbReference type="Proteomes" id="UP000887572"/>
    </source>
</evidence>
<reference evidence="4" key="1">
    <citation type="submission" date="2022-11" db="UniProtKB">
        <authorList>
            <consortium name="WormBaseParasite"/>
        </authorList>
    </citation>
    <scope>IDENTIFICATION</scope>
</reference>